<sequence length="30" mass="3431">MSIAIIGIHFLLTIENENDIISINRKEIYG</sequence>
<evidence type="ECO:0000313" key="1">
    <source>
        <dbReference type="EMBL" id="DAF87336.1"/>
    </source>
</evidence>
<name>A0A8S5TYQ1_9CAUD</name>
<organism evidence="1">
    <name type="scientific">Siphoviridae sp. ctnPP24</name>
    <dbReference type="NCBI Taxonomy" id="2825662"/>
    <lineage>
        <taxon>Viruses</taxon>
        <taxon>Duplodnaviria</taxon>
        <taxon>Heunggongvirae</taxon>
        <taxon>Uroviricota</taxon>
        <taxon>Caudoviricetes</taxon>
    </lineage>
</organism>
<protein>
    <submittedName>
        <fullName evidence="1">Uncharacterized protein</fullName>
    </submittedName>
</protein>
<proteinExistence type="predicted"/>
<reference evidence="1" key="1">
    <citation type="journal article" date="2021" name="Proc. Natl. Acad. Sci. U.S.A.">
        <title>A Catalog of Tens of Thousands of Viruses from Human Metagenomes Reveals Hidden Associations with Chronic Diseases.</title>
        <authorList>
            <person name="Tisza M.J."/>
            <person name="Buck C.B."/>
        </authorList>
    </citation>
    <scope>NUCLEOTIDE SEQUENCE</scope>
    <source>
        <strain evidence="1">CtnPP24</strain>
    </source>
</reference>
<accession>A0A8S5TYQ1</accession>
<dbReference type="EMBL" id="BK015962">
    <property type="protein sequence ID" value="DAF87336.1"/>
    <property type="molecule type" value="Genomic_DNA"/>
</dbReference>